<dbReference type="Gene3D" id="3.20.20.70">
    <property type="entry name" value="Aldolase class I"/>
    <property type="match status" value="1"/>
</dbReference>
<dbReference type="AlphaFoldDB" id="A0A1I5A4X8"/>
<dbReference type="SUPFAM" id="SSF51366">
    <property type="entry name" value="Ribulose-phoshate binding barrel"/>
    <property type="match status" value="1"/>
</dbReference>
<evidence type="ECO:0000256" key="10">
    <source>
        <dbReference type="RuleBase" id="RU003662"/>
    </source>
</evidence>
<evidence type="ECO:0000256" key="8">
    <source>
        <dbReference type="ARBA" id="ARBA00049047"/>
    </source>
</evidence>
<protein>
    <recommendedName>
        <fullName evidence="9">Tryptophan synthase alpha chain</fullName>
        <ecNumber evidence="9">4.2.1.20</ecNumber>
    </recommendedName>
</protein>
<feature type="active site" description="Proton acceptor" evidence="9">
    <location>
        <position position="61"/>
    </location>
</feature>
<comment type="similarity">
    <text evidence="9 10">Belongs to the TrpA family.</text>
</comment>
<dbReference type="Pfam" id="PF00290">
    <property type="entry name" value="Trp_syntA"/>
    <property type="match status" value="1"/>
</dbReference>
<comment type="catalytic activity">
    <reaction evidence="8 9">
        <text>(1S,2R)-1-C-(indol-3-yl)glycerol 3-phosphate + L-serine = D-glyceraldehyde 3-phosphate + L-tryptophan + H2O</text>
        <dbReference type="Rhea" id="RHEA:10532"/>
        <dbReference type="ChEBI" id="CHEBI:15377"/>
        <dbReference type="ChEBI" id="CHEBI:33384"/>
        <dbReference type="ChEBI" id="CHEBI:57912"/>
        <dbReference type="ChEBI" id="CHEBI:58866"/>
        <dbReference type="ChEBI" id="CHEBI:59776"/>
        <dbReference type="EC" id="4.2.1.20"/>
    </reaction>
</comment>
<proteinExistence type="inferred from homology"/>
<accession>A0A1I5A4X8</accession>
<keyword evidence="5 9" id="KW-0822">Tryptophan biosynthesis</keyword>
<comment type="function">
    <text evidence="1 9">The alpha subunit is responsible for the aldol cleavage of indoleglycerol phosphate to indole and glyceraldehyde 3-phosphate.</text>
</comment>
<dbReference type="FunFam" id="3.20.20.70:FF:000037">
    <property type="entry name" value="Tryptophan synthase alpha chain"/>
    <property type="match status" value="1"/>
</dbReference>
<dbReference type="PANTHER" id="PTHR43406:SF1">
    <property type="entry name" value="TRYPTOPHAN SYNTHASE ALPHA CHAIN, CHLOROPLASTIC"/>
    <property type="match status" value="1"/>
</dbReference>
<dbReference type="Proteomes" id="UP000198575">
    <property type="component" value="Unassembled WGS sequence"/>
</dbReference>
<evidence type="ECO:0000256" key="4">
    <source>
        <dbReference type="ARBA" id="ARBA00022605"/>
    </source>
</evidence>
<evidence type="ECO:0000256" key="5">
    <source>
        <dbReference type="ARBA" id="ARBA00022822"/>
    </source>
</evidence>
<keyword evidence="4 9" id="KW-0028">Amino-acid biosynthesis</keyword>
<dbReference type="STRING" id="578942.SAMN05216289_13224"/>
<dbReference type="EMBL" id="FOVF01000032">
    <property type="protein sequence ID" value="SFN57535.1"/>
    <property type="molecule type" value="Genomic_DNA"/>
</dbReference>
<dbReference type="InterPro" id="IPR018204">
    <property type="entry name" value="Trp_synthase_alpha_AS"/>
</dbReference>
<dbReference type="PROSITE" id="PS00167">
    <property type="entry name" value="TRP_SYNTHASE_ALPHA"/>
    <property type="match status" value="1"/>
</dbReference>
<dbReference type="EC" id="4.2.1.20" evidence="9"/>
<gene>
    <name evidence="9" type="primary">trpA</name>
    <name evidence="11" type="ORF">SAMN05216289_13224</name>
</gene>
<evidence type="ECO:0000256" key="2">
    <source>
        <dbReference type="ARBA" id="ARBA00004733"/>
    </source>
</evidence>
<dbReference type="OrthoDB" id="9804578at2"/>
<reference evidence="11 12" key="1">
    <citation type="submission" date="2016-10" db="EMBL/GenBank/DDBJ databases">
        <authorList>
            <person name="de Groot N.N."/>
        </authorList>
    </citation>
    <scope>NUCLEOTIDE SEQUENCE [LARGE SCALE GENOMIC DNA]</scope>
    <source>
        <strain evidence="11 12">CGMCC 1.7659</strain>
    </source>
</reference>
<evidence type="ECO:0000256" key="1">
    <source>
        <dbReference type="ARBA" id="ARBA00003365"/>
    </source>
</evidence>
<evidence type="ECO:0000256" key="6">
    <source>
        <dbReference type="ARBA" id="ARBA00023141"/>
    </source>
</evidence>
<dbReference type="NCBIfam" id="TIGR00262">
    <property type="entry name" value="trpA"/>
    <property type="match status" value="1"/>
</dbReference>
<dbReference type="InterPro" id="IPR011060">
    <property type="entry name" value="RibuloseP-bd_barrel"/>
</dbReference>
<dbReference type="PANTHER" id="PTHR43406">
    <property type="entry name" value="TRYPTOPHAN SYNTHASE, ALPHA CHAIN"/>
    <property type="match status" value="1"/>
</dbReference>
<keyword evidence="7 9" id="KW-0456">Lyase</keyword>
<evidence type="ECO:0000256" key="3">
    <source>
        <dbReference type="ARBA" id="ARBA00011270"/>
    </source>
</evidence>
<comment type="subunit">
    <text evidence="3 9">Tetramer of two alpha and two beta chains.</text>
</comment>
<dbReference type="GO" id="GO:0005829">
    <property type="term" value="C:cytosol"/>
    <property type="evidence" value="ECO:0007669"/>
    <property type="project" value="TreeGrafter"/>
</dbReference>
<dbReference type="GO" id="GO:0004834">
    <property type="term" value="F:tryptophan synthase activity"/>
    <property type="evidence" value="ECO:0007669"/>
    <property type="project" value="UniProtKB-UniRule"/>
</dbReference>
<evidence type="ECO:0000256" key="7">
    <source>
        <dbReference type="ARBA" id="ARBA00023239"/>
    </source>
</evidence>
<evidence type="ECO:0000313" key="11">
    <source>
        <dbReference type="EMBL" id="SFN57535.1"/>
    </source>
</evidence>
<feature type="active site" description="Proton acceptor" evidence="9">
    <location>
        <position position="50"/>
    </location>
</feature>
<dbReference type="InterPro" id="IPR002028">
    <property type="entry name" value="Trp_synthase_suA"/>
</dbReference>
<dbReference type="UniPathway" id="UPA00035">
    <property type="reaction ID" value="UER00044"/>
</dbReference>
<dbReference type="CDD" id="cd04724">
    <property type="entry name" value="Tryptophan_synthase_alpha"/>
    <property type="match status" value="1"/>
</dbReference>
<keyword evidence="6 9" id="KW-0057">Aromatic amino acid biosynthesis</keyword>
<dbReference type="HAMAP" id="MF_00131">
    <property type="entry name" value="Trp_synth_alpha"/>
    <property type="match status" value="1"/>
</dbReference>
<evidence type="ECO:0000313" key="12">
    <source>
        <dbReference type="Proteomes" id="UP000198575"/>
    </source>
</evidence>
<name>A0A1I5A4X8_9GAMM</name>
<comment type="pathway">
    <text evidence="2 9">Amino-acid biosynthesis; L-tryptophan biosynthesis; L-tryptophan from chorismate: step 5/5.</text>
</comment>
<dbReference type="RefSeq" id="WP_092410082.1">
    <property type="nucleotide sequence ID" value="NZ_FOVF01000032.1"/>
</dbReference>
<dbReference type="InterPro" id="IPR013785">
    <property type="entry name" value="Aldolase_TIM"/>
</dbReference>
<organism evidence="11 12">
    <name type="scientific">Dokdonella immobilis</name>
    <dbReference type="NCBI Taxonomy" id="578942"/>
    <lineage>
        <taxon>Bacteria</taxon>
        <taxon>Pseudomonadati</taxon>
        <taxon>Pseudomonadota</taxon>
        <taxon>Gammaproteobacteria</taxon>
        <taxon>Lysobacterales</taxon>
        <taxon>Rhodanobacteraceae</taxon>
        <taxon>Dokdonella</taxon>
    </lineage>
</organism>
<sequence length="270" mass="28572">MSERIEQRFADLRKRGRKGLVPFMTAGDPLPEATVAIMRALADAGADLIELGMPYSDPVADGPTIQHSSERAIARGVGIERILGWVAEFRETDATTPIVLMGYLNPIEIYGYARFAEQARAAGVDGVLIVDVPVEESASIEPLREAGIRQIFLVAPTTTEVRLAAIRRQARGFVYYVSFAGITGASQLDPADVRRRVDHIKQGGDIPVAVGFGVRDAATAVTISESADAVVIGSALVASLAEASDAESAVSAARDFLVPIRKALDAAAAA</sequence>
<keyword evidence="12" id="KW-1185">Reference proteome</keyword>
<evidence type="ECO:0000256" key="9">
    <source>
        <dbReference type="HAMAP-Rule" id="MF_00131"/>
    </source>
</evidence>